<comment type="caution">
    <text evidence="4">The sequence shown here is derived from an EMBL/GenBank/DDBJ whole genome shotgun (WGS) entry which is preliminary data.</text>
</comment>
<evidence type="ECO:0000256" key="2">
    <source>
        <dbReference type="ARBA" id="ARBA00023002"/>
    </source>
</evidence>
<dbReference type="eggNOG" id="COG1995">
    <property type="taxonomic scope" value="Bacteria"/>
</dbReference>
<dbReference type="PANTHER" id="PTHR30004">
    <property type="entry name" value="4-HYDROXYTHREONINE-4-PHOSPHATE DEHYDROGENASE"/>
    <property type="match status" value="1"/>
</dbReference>
<dbReference type="Gene3D" id="3.40.718.10">
    <property type="entry name" value="Isopropylmalate Dehydrogenase"/>
    <property type="match status" value="1"/>
</dbReference>
<reference evidence="4 5" key="1">
    <citation type="submission" date="2014-08" db="EMBL/GenBank/DDBJ databases">
        <title>Porphyromonas gulae strain:COT-052_OH1451 Genome sequencing.</title>
        <authorList>
            <person name="Wallis C."/>
            <person name="Deusch O."/>
            <person name="O'Flynn C."/>
            <person name="Davis I."/>
            <person name="Jospin G."/>
            <person name="Darling A.E."/>
            <person name="Coil D.A."/>
            <person name="Alexiev A."/>
            <person name="Horsfall A."/>
            <person name="Kirkwood N."/>
            <person name="Harris S."/>
            <person name="Eisen J.A."/>
        </authorList>
    </citation>
    <scope>NUCLEOTIDE SEQUENCE [LARGE SCALE GENOMIC DNA]</scope>
    <source>
        <strain evidence="5">COT-052 OH1451</strain>
    </source>
</reference>
<dbReference type="AlphaFoldDB" id="A0A099WVV6"/>
<gene>
    <name evidence="4" type="ORF">HR08_10265</name>
</gene>
<name>A0A099WVV6_9PORP</name>
<dbReference type="EMBL" id="JRAI01000082">
    <property type="protein sequence ID" value="KGN83829.1"/>
    <property type="molecule type" value="Genomic_DNA"/>
</dbReference>
<dbReference type="PANTHER" id="PTHR30004:SF6">
    <property type="entry name" value="D-THREONATE 4-PHOSPHATE DEHYDROGENASE"/>
    <property type="match status" value="1"/>
</dbReference>
<evidence type="ECO:0000256" key="1">
    <source>
        <dbReference type="ARBA" id="ARBA00022723"/>
    </source>
</evidence>
<sequence>MENKKLKVAISHGDINGIGYEILLKTFTEASILDLFTPVIYGSAKVAAYYRKTLELELESWHQVSSAAEAVEGRVNLVNCLPEDAKVEMGVCSPQAGAYAAMALSMAVQAVKQGDADVLVTMPINKAAMPQDIFPYKGHTEYLQAEAGIEGEDALMILAQDKLRTALVTMHEPIARVPSLITREQILDKLKAFDRSLRMDFGIVRPRIAVMALNPHAGDSGLIGTEESDTIRPAVQEAEEQGLLVFGPYAADGFWGSDMAMHFDGILSMYHDQGLIPFKTLCMDRGVNVTAGLSIVRTSPDHGTGFDIVGKGEASPDSFRAAVYQAIDIYRARASWRLATRNPLRKSYFERGNDNEKLPQTDDEH</sequence>
<organism evidence="4 5">
    <name type="scientific">Porphyromonas gulae</name>
    <dbReference type="NCBI Taxonomy" id="111105"/>
    <lineage>
        <taxon>Bacteria</taxon>
        <taxon>Pseudomonadati</taxon>
        <taxon>Bacteroidota</taxon>
        <taxon>Bacteroidia</taxon>
        <taxon>Bacteroidales</taxon>
        <taxon>Porphyromonadaceae</taxon>
        <taxon>Porphyromonas</taxon>
    </lineage>
</organism>
<dbReference type="OrthoDB" id="9801783at2"/>
<keyword evidence="1" id="KW-0479">Metal-binding</keyword>
<proteinExistence type="predicted"/>
<dbReference type="GO" id="GO:0046872">
    <property type="term" value="F:metal ion binding"/>
    <property type="evidence" value="ECO:0007669"/>
    <property type="project" value="UniProtKB-KW"/>
</dbReference>
<evidence type="ECO:0000313" key="5">
    <source>
        <dbReference type="Proteomes" id="UP000030130"/>
    </source>
</evidence>
<dbReference type="RefSeq" id="WP_018964752.1">
    <property type="nucleotide sequence ID" value="NZ_JQJE01000038.1"/>
</dbReference>
<dbReference type="NCBIfam" id="TIGR00557">
    <property type="entry name" value="pdxA"/>
    <property type="match status" value="1"/>
</dbReference>
<dbReference type="GO" id="GO:0051287">
    <property type="term" value="F:NAD binding"/>
    <property type="evidence" value="ECO:0007669"/>
    <property type="project" value="InterPro"/>
</dbReference>
<accession>A0A099WVV6</accession>
<dbReference type="STRING" id="111105.HR09_00695"/>
<dbReference type="Proteomes" id="UP000030130">
    <property type="component" value="Unassembled WGS sequence"/>
</dbReference>
<dbReference type="Pfam" id="PF04166">
    <property type="entry name" value="PdxA"/>
    <property type="match status" value="1"/>
</dbReference>
<evidence type="ECO:0000313" key="4">
    <source>
        <dbReference type="EMBL" id="KGN83829.1"/>
    </source>
</evidence>
<dbReference type="GO" id="GO:0016491">
    <property type="term" value="F:oxidoreductase activity"/>
    <property type="evidence" value="ECO:0007669"/>
    <property type="project" value="UniProtKB-KW"/>
</dbReference>
<protein>
    <submittedName>
        <fullName evidence="4">4-hydroxythreonine-4-phosphate dehydrogenase</fullName>
    </submittedName>
</protein>
<keyword evidence="3" id="KW-0520">NAD</keyword>
<evidence type="ECO:0000256" key="3">
    <source>
        <dbReference type="ARBA" id="ARBA00023027"/>
    </source>
</evidence>
<dbReference type="GeneID" id="57239740"/>
<dbReference type="InterPro" id="IPR005255">
    <property type="entry name" value="PdxA_fam"/>
</dbReference>
<dbReference type="SUPFAM" id="SSF53659">
    <property type="entry name" value="Isocitrate/Isopropylmalate dehydrogenase-like"/>
    <property type="match status" value="1"/>
</dbReference>
<keyword evidence="2" id="KW-0560">Oxidoreductase</keyword>